<dbReference type="EMBL" id="JAROBY010000015">
    <property type="protein sequence ID" value="MEB4794056.1"/>
    <property type="molecule type" value="Genomic_DNA"/>
</dbReference>
<keyword evidence="3" id="KW-1185">Reference proteome</keyword>
<comment type="caution">
    <text evidence="2">The sequence shown here is derived from an EMBL/GenBank/DDBJ whole genome shotgun (WGS) entry which is preliminary data.</text>
</comment>
<reference evidence="2 3" key="1">
    <citation type="submission" date="2023-03" db="EMBL/GenBank/DDBJ databases">
        <title>Bacillus Genome Sequencing.</title>
        <authorList>
            <person name="Dunlap C."/>
        </authorList>
    </citation>
    <scope>NUCLEOTIDE SEQUENCE [LARGE SCALE GENOMIC DNA]</scope>
    <source>
        <strain evidence="2 3">NRS-1351</strain>
    </source>
</reference>
<evidence type="ECO:0000313" key="3">
    <source>
        <dbReference type="Proteomes" id="UP001355653"/>
    </source>
</evidence>
<feature type="compositionally biased region" description="Polar residues" evidence="1">
    <location>
        <begin position="8"/>
        <end position="18"/>
    </location>
</feature>
<accession>A0ABU6D9A8</accession>
<evidence type="ECO:0000313" key="2">
    <source>
        <dbReference type="EMBL" id="MEB4794056.1"/>
    </source>
</evidence>
<dbReference type="RefSeq" id="WP_127454179.1">
    <property type="nucleotide sequence ID" value="NZ_JAROBY010000015.1"/>
</dbReference>
<proteinExistence type="predicted"/>
<feature type="region of interest" description="Disordered" evidence="1">
    <location>
        <begin position="1"/>
        <end position="40"/>
    </location>
</feature>
<name>A0ABU6D9A8_9BACL</name>
<sequence>MLRDGNNHKPNQKANVHRSNNNNNDTKKETKSNNVPLGNLSGNMITQLQRTIGNKMVGQLLGNNNVIQAKRLYSEVPHNKQGTDSRVQEFTPRVHATVFPDSPDFAGPLNYNYISPRWVSSFHITEDEGRNRAYYTDEGDLIDTPLNRGDERRLSGYADQYQDMLDGIEHYSEIKAANEDVVLQNQENAARIEAAAEEEVRKKRRNATTNNIIIDLVKDSGRLDLSAEEIAAKWFPFFRANRAKNGRSDVDQVMFANRYAIFQEKLKEAKSKREAPVTESENENKDDEENTKKRKVDDEKEENEK</sequence>
<organism evidence="2 3">
    <name type="scientific">Paenibacillus chondroitinus</name>
    <dbReference type="NCBI Taxonomy" id="59842"/>
    <lineage>
        <taxon>Bacteria</taxon>
        <taxon>Bacillati</taxon>
        <taxon>Bacillota</taxon>
        <taxon>Bacilli</taxon>
        <taxon>Bacillales</taxon>
        <taxon>Paenibacillaceae</taxon>
        <taxon>Paenibacillus</taxon>
    </lineage>
</organism>
<feature type="region of interest" description="Disordered" evidence="1">
    <location>
        <begin position="267"/>
        <end position="305"/>
    </location>
</feature>
<protein>
    <submittedName>
        <fullName evidence="2">Uncharacterized protein</fullName>
    </submittedName>
</protein>
<gene>
    <name evidence="2" type="ORF">P5G65_09120</name>
</gene>
<feature type="compositionally biased region" description="Acidic residues" evidence="1">
    <location>
        <begin position="280"/>
        <end position="289"/>
    </location>
</feature>
<feature type="compositionally biased region" description="Basic and acidic residues" evidence="1">
    <location>
        <begin position="267"/>
        <end position="276"/>
    </location>
</feature>
<evidence type="ECO:0000256" key="1">
    <source>
        <dbReference type="SAM" id="MobiDB-lite"/>
    </source>
</evidence>
<feature type="compositionally biased region" description="Basic and acidic residues" evidence="1">
    <location>
        <begin position="295"/>
        <end position="305"/>
    </location>
</feature>
<dbReference type="Proteomes" id="UP001355653">
    <property type="component" value="Unassembled WGS sequence"/>
</dbReference>